<dbReference type="GO" id="GO:0008047">
    <property type="term" value="F:enzyme activator activity"/>
    <property type="evidence" value="ECO:0007669"/>
    <property type="project" value="InterPro"/>
</dbReference>
<evidence type="ECO:0000256" key="4">
    <source>
        <dbReference type="ARBA" id="ARBA00022801"/>
    </source>
</evidence>
<name>A0A5J4KX54_9CHLR</name>
<dbReference type="Gene3D" id="3.40.50.1450">
    <property type="entry name" value="HybD-like"/>
    <property type="match status" value="1"/>
</dbReference>
<evidence type="ECO:0000256" key="3">
    <source>
        <dbReference type="ARBA" id="ARBA00022750"/>
    </source>
</evidence>
<evidence type="ECO:0000313" key="5">
    <source>
        <dbReference type="EMBL" id="GER91117.1"/>
    </source>
</evidence>
<evidence type="ECO:0000256" key="2">
    <source>
        <dbReference type="ARBA" id="ARBA00022670"/>
    </source>
</evidence>
<dbReference type="EMBL" id="BKZW01000003">
    <property type="protein sequence ID" value="GER91117.1"/>
    <property type="molecule type" value="Genomic_DNA"/>
</dbReference>
<dbReference type="GO" id="GO:0004190">
    <property type="term" value="F:aspartic-type endopeptidase activity"/>
    <property type="evidence" value="ECO:0007669"/>
    <property type="project" value="UniProtKB-KW"/>
</dbReference>
<evidence type="ECO:0000256" key="1">
    <source>
        <dbReference type="ARBA" id="ARBA00006814"/>
    </source>
</evidence>
<dbReference type="GO" id="GO:0016485">
    <property type="term" value="P:protein processing"/>
    <property type="evidence" value="ECO:0007669"/>
    <property type="project" value="TreeGrafter"/>
</dbReference>
<evidence type="ECO:0000313" key="6">
    <source>
        <dbReference type="Proteomes" id="UP000326912"/>
    </source>
</evidence>
<dbReference type="RefSeq" id="WP_151758798.1">
    <property type="nucleotide sequence ID" value="NZ_BKZW01000003.1"/>
</dbReference>
<reference evidence="5 6" key="1">
    <citation type="submission" date="2019-10" db="EMBL/GenBank/DDBJ databases">
        <title>Dictyobacter vulcani sp. nov., within the class Ktedonobacteria, isolated from soil of volcanic Mt. Zao.</title>
        <authorList>
            <person name="Zheng Y."/>
            <person name="Wang C.M."/>
            <person name="Sakai Y."/>
            <person name="Abe K."/>
            <person name="Yokota A."/>
            <person name="Yabe S."/>
        </authorList>
    </citation>
    <scope>NUCLEOTIDE SEQUENCE [LARGE SCALE GENOMIC DNA]</scope>
    <source>
        <strain evidence="5 6">W12</strain>
    </source>
</reference>
<protein>
    <submittedName>
        <fullName evidence="5">Peptidase M52</fullName>
    </submittedName>
</protein>
<dbReference type="PANTHER" id="PTHR30302">
    <property type="entry name" value="HYDROGENASE 1 MATURATION PROTEASE"/>
    <property type="match status" value="1"/>
</dbReference>
<keyword evidence="4" id="KW-0378">Hydrolase</keyword>
<gene>
    <name evidence="5" type="ORF">KDW_52790</name>
</gene>
<dbReference type="InterPro" id="IPR023430">
    <property type="entry name" value="Pept_HybD-like_dom_sf"/>
</dbReference>
<comment type="caution">
    <text evidence="5">The sequence shown here is derived from an EMBL/GenBank/DDBJ whole genome shotgun (WGS) entry which is preliminary data.</text>
</comment>
<keyword evidence="3" id="KW-0064">Aspartyl protease</keyword>
<keyword evidence="2" id="KW-0645">Protease</keyword>
<organism evidence="5 6">
    <name type="scientific">Dictyobacter vulcani</name>
    <dbReference type="NCBI Taxonomy" id="2607529"/>
    <lineage>
        <taxon>Bacteria</taxon>
        <taxon>Bacillati</taxon>
        <taxon>Chloroflexota</taxon>
        <taxon>Ktedonobacteria</taxon>
        <taxon>Ktedonobacterales</taxon>
        <taxon>Dictyobacteraceae</taxon>
        <taxon>Dictyobacter</taxon>
    </lineage>
</organism>
<dbReference type="InterPro" id="IPR000671">
    <property type="entry name" value="Peptidase_A31"/>
</dbReference>
<sequence>MDPTTGTTTHRKILIACIGNIFFGDDGFGVEVARQLMARSYPSNVQVVDFGIRGMDLAYALLEDFDELVLVDAVPRGGLPGTLYLIEPDLVPIRQAGEQGIFPDAHSLDPLKILAFARSLGARPIHTLLVGCEPAAMGSDDDLSMGLSEAVQAMIPDAVAMIDRLVAELSLAETVDLSSKGGFS</sequence>
<dbReference type="PRINTS" id="PR00446">
    <property type="entry name" value="HYDRGNUPTAKE"/>
</dbReference>
<accession>A0A5J4KX54</accession>
<comment type="similarity">
    <text evidence="1">Belongs to the peptidase A31 family.</text>
</comment>
<dbReference type="PANTHER" id="PTHR30302:SF1">
    <property type="entry name" value="HYDROGENASE 2 MATURATION PROTEASE"/>
    <property type="match status" value="1"/>
</dbReference>
<dbReference type="Proteomes" id="UP000326912">
    <property type="component" value="Unassembled WGS sequence"/>
</dbReference>
<keyword evidence="6" id="KW-1185">Reference proteome</keyword>
<dbReference type="SUPFAM" id="SSF53163">
    <property type="entry name" value="HybD-like"/>
    <property type="match status" value="1"/>
</dbReference>
<dbReference type="AlphaFoldDB" id="A0A5J4KX54"/>
<dbReference type="Pfam" id="PF01750">
    <property type="entry name" value="HycI"/>
    <property type="match status" value="1"/>
</dbReference>
<proteinExistence type="inferred from homology"/>
<dbReference type="NCBIfam" id="TIGR00072">
    <property type="entry name" value="hydrog_prot"/>
    <property type="match status" value="1"/>
</dbReference>